<feature type="chain" id="PRO_5046561892" description="CBM6 domain-containing protein" evidence="7">
    <location>
        <begin position="40"/>
        <end position="467"/>
    </location>
</feature>
<dbReference type="InterPro" id="IPR023296">
    <property type="entry name" value="Glyco_hydro_beta-prop_sf"/>
</dbReference>
<evidence type="ECO:0000259" key="8">
    <source>
        <dbReference type="PROSITE" id="PS51175"/>
    </source>
</evidence>
<accession>A0ABX4BUV8</accession>
<keyword evidence="7" id="KW-0732">Signal</keyword>
<comment type="caution">
    <text evidence="9">The sequence shown here is derived from an EMBL/GenBank/DDBJ whole genome shotgun (WGS) entry which is preliminary data.</text>
</comment>
<evidence type="ECO:0000256" key="3">
    <source>
        <dbReference type="ARBA" id="ARBA00022801"/>
    </source>
</evidence>
<evidence type="ECO:0000313" key="9">
    <source>
        <dbReference type="EMBL" id="OXA81061.1"/>
    </source>
</evidence>
<evidence type="ECO:0000256" key="6">
    <source>
        <dbReference type="RuleBase" id="RU361187"/>
    </source>
</evidence>
<reference evidence="9 10" key="1">
    <citation type="submission" date="2016-11" db="EMBL/GenBank/DDBJ databases">
        <title>Whole genomes of Flavobacteriaceae.</title>
        <authorList>
            <person name="Stine C."/>
            <person name="Li C."/>
            <person name="Tadesse D."/>
        </authorList>
    </citation>
    <scope>NUCLEOTIDE SEQUENCE [LARGE SCALE GENOMIC DNA]</scope>
    <source>
        <strain evidence="9 10">DSM 15937</strain>
    </source>
</reference>
<dbReference type="InterPro" id="IPR005084">
    <property type="entry name" value="CBM6"/>
</dbReference>
<evidence type="ECO:0000256" key="5">
    <source>
        <dbReference type="ARBA" id="ARBA00023295"/>
    </source>
</evidence>
<dbReference type="InterPro" id="IPR008979">
    <property type="entry name" value="Galactose-bd-like_sf"/>
</dbReference>
<keyword evidence="2" id="KW-0858">Xylan degradation</keyword>
<proteinExistence type="inferred from homology"/>
<dbReference type="PANTHER" id="PTHR43772:SF2">
    <property type="entry name" value="PUTATIVE (AFU_ORTHOLOGUE AFUA_2G04480)-RELATED"/>
    <property type="match status" value="1"/>
</dbReference>
<dbReference type="SUPFAM" id="SSF49785">
    <property type="entry name" value="Galactose-binding domain-like"/>
    <property type="match status" value="1"/>
</dbReference>
<dbReference type="Pfam" id="PF16990">
    <property type="entry name" value="CBM_35"/>
    <property type="match status" value="1"/>
</dbReference>
<dbReference type="InterPro" id="IPR052176">
    <property type="entry name" value="Glycosyl_Hydrlase_43_Enz"/>
</dbReference>
<dbReference type="Proteomes" id="UP000198382">
    <property type="component" value="Unassembled WGS sequence"/>
</dbReference>
<feature type="domain" description="CBM6" evidence="8">
    <location>
        <begin position="333"/>
        <end position="462"/>
    </location>
</feature>
<dbReference type="SUPFAM" id="SSF75005">
    <property type="entry name" value="Arabinanase/levansucrase/invertase"/>
    <property type="match status" value="1"/>
</dbReference>
<keyword evidence="10" id="KW-1185">Reference proteome</keyword>
<keyword evidence="3 6" id="KW-0378">Hydrolase</keyword>
<protein>
    <recommendedName>
        <fullName evidence="8">CBM6 domain-containing protein</fullName>
    </recommendedName>
</protein>
<dbReference type="PROSITE" id="PS51175">
    <property type="entry name" value="CBM6"/>
    <property type="match status" value="1"/>
</dbReference>
<keyword evidence="5 6" id="KW-0326">Glycosidase</keyword>
<evidence type="ECO:0000256" key="1">
    <source>
        <dbReference type="ARBA" id="ARBA00009865"/>
    </source>
</evidence>
<keyword evidence="2" id="KW-0624">Polysaccharide degradation</keyword>
<dbReference type="PANTHER" id="PTHR43772">
    <property type="entry name" value="ENDO-1,4-BETA-XYLANASE"/>
    <property type="match status" value="1"/>
</dbReference>
<gene>
    <name evidence="9" type="ORF">B0A65_04765</name>
</gene>
<evidence type="ECO:0000256" key="4">
    <source>
        <dbReference type="ARBA" id="ARBA00023277"/>
    </source>
</evidence>
<name>A0ABX4BUV8_FLAFR</name>
<sequence length="467" mass="52817">MIILYILNNIKINYMITKNIKNKVCILGIMVAICFSAKAQNPLFPHIYTADPSVHVWENDPNTLWVYASHDVPGTNHHATMFDYHVFSTTDLKSWTDHGRVLSVDDVSWAISHAWAIDAVLWKGTYYLVYGMKERATGMFRTGLATSQRPEGPFTDIGFIKGVEWGQDPALFVDEDSQAYLFWGSSNSCFAAKLTDDLKAIVPETKIELTSQLTNVFEGPWVHKYQGKYYLSYPGLQNKQWPEIMYYAVADKPLGPYEYKGIYIPQFEKQSGTNHGSIIKYKNNWLAFYHSAWISGVSESRNVMADFLEYDKKGAIKMIHPTKVGLGKSVCTILLEAENGKAAGGKLDGTQTADSQKGFTGRGYVTGFDIDEDYVKVLVQLAKDEKFKLRIRYAAPKDTKINLIVNELMYNGSTSTWKDIVFPKSDNFNYFDVGIVNLRTGDNYIKLTSQNGNINVDNFLLEPISEN</sequence>
<dbReference type="InterPro" id="IPR006710">
    <property type="entry name" value="Glyco_hydro_43"/>
</dbReference>
<organism evidence="9 10">
    <name type="scientific">Flavobacterium frigidimaris</name>
    <dbReference type="NCBI Taxonomy" id="262320"/>
    <lineage>
        <taxon>Bacteria</taxon>
        <taxon>Pseudomonadati</taxon>
        <taxon>Bacteroidota</taxon>
        <taxon>Flavobacteriia</taxon>
        <taxon>Flavobacteriales</taxon>
        <taxon>Flavobacteriaceae</taxon>
        <taxon>Flavobacterium</taxon>
    </lineage>
</organism>
<feature type="signal peptide" evidence="7">
    <location>
        <begin position="1"/>
        <end position="39"/>
    </location>
</feature>
<evidence type="ECO:0000256" key="7">
    <source>
        <dbReference type="SAM" id="SignalP"/>
    </source>
</evidence>
<comment type="similarity">
    <text evidence="1 6">Belongs to the glycosyl hydrolase 43 family.</text>
</comment>
<dbReference type="Pfam" id="PF04616">
    <property type="entry name" value="Glyco_hydro_43"/>
    <property type="match status" value="1"/>
</dbReference>
<dbReference type="CDD" id="cd08990">
    <property type="entry name" value="GH43_AXH_like"/>
    <property type="match status" value="1"/>
</dbReference>
<dbReference type="Gene3D" id="2.60.120.260">
    <property type="entry name" value="Galactose-binding domain-like"/>
    <property type="match status" value="1"/>
</dbReference>
<dbReference type="EMBL" id="MUGV01000009">
    <property type="protein sequence ID" value="OXA81061.1"/>
    <property type="molecule type" value="Genomic_DNA"/>
</dbReference>
<dbReference type="Gene3D" id="2.115.10.20">
    <property type="entry name" value="Glycosyl hydrolase domain, family 43"/>
    <property type="match status" value="1"/>
</dbReference>
<evidence type="ECO:0000313" key="10">
    <source>
        <dbReference type="Proteomes" id="UP000198382"/>
    </source>
</evidence>
<evidence type="ECO:0000256" key="2">
    <source>
        <dbReference type="ARBA" id="ARBA00022651"/>
    </source>
</evidence>
<keyword evidence="4" id="KW-0119">Carbohydrate metabolism</keyword>